<proteinExistence type="inferred from homology"/>
<dbReference type="OrthoDB" id="9792957at2"/>
<evidence type="ECO:0000313" key="7">
    <source>
        <dbReference type="EMBL" id="TKV56801.1"/>
    </source>
</evidence>
<keyword evidence="3" id="KW-0862">Zinc</keyword>
<name>A0A4U6QA62_9ACTN</name>
<dbReference type="InterPro" id="IPR001424">
    <property type="entry name" value="SOD_Cu_Zn_dom"/>
</dbReference>
<feature type="compositionally biased region" description="Low complexity" evidence="4">
    <location>
        <begin position="37"/>
        <end position="47"/>
    </location>
</feature>
<dbReference type="Gene3D" id="2.60.40.200">
    <property type="entry name" value="Superoxide dismutase, copper/zinc binding domain"/>
    <property type="match status" value="1"/>
</dbReference>
<comment type="cofactor">
    <cofactor evidence="3">
        <name>Cu cation</name>
        <dbReference type="ChEBI" id="CHEBI:23378"/>
    </cofactor>
    <text evidence="3">Binds 1 copper ion per subunit.</text>
</comment>
<gene>
    <name evidence="7" type="ORF">FDO65_18310</name>
</gene>
<evidence type="ECO:0000256" key="2">
    <source>
        <dbReference type="ARBA" id="ARBA00024900"/>
    </source>
</evidence>
<evidence type="ECO:0000313" key="8">
    <source>
        <dbReference type="Proteomes" id="UP000306985"/>
    </source>
</evidence>
<dbReference type="InterPro" id="IPR036423">
    <property type="entry name" value="SOD-like_Cu/Zn_dom_sf"/>
</dbReference>
<dbReference type="GO" id="GO:0004784">
    <property type="term" value="F:superoxide dismutase activity"/>
    <property type="evidence" value="ECO:0007669"/>
    <property type="project" value="UniProtKB-EC"/>
</dbReference>
<organism evidence="7 8">
    <name type="scientific">Nakamurella flava</name>
    <dbReference type="NCBI Taxonomy" id="2576308"/>
    <lineage>
        <taxon>Bacteria</taxon>
        <taxon>Bacillati</taxon>
        <taxon>Actinomycetota</taxon>
        <taxon>Actinomycetes</taxon>
        <taxon>Nakamurellales</taxon>
        <taxon>Nakamurellaceae</taxon>
        <taxon>Nakamurella</taxon>
    </lineage>
</organism>
<sequence length="253" mass="24628">MRTSRTGRQLLTTAAAGAALTLLAACGGGDSGTAGTTAPTTVTSGTDLNVSAGNGTVPIATGTTDPTGLDGGSGGATSTSADPTSGAGGTEVARARLATPDGTEVGTVTFSTEGSTMIVRASVTGLEPGFKGFHVHTIGKCEPNSANPTDPAQTGDFLSAGGHLKSEGENHAGHDGDLTSLQIGSDGTAELMTTTDALPVDALLDADGSAVMVHLGPDNFGNIPTRYAPTPDAETLNTGDSGGRAACGVVEAA</sequence>
<accession>A0A4U6QA62</accession>
<keyword evidence="8" id="KW-1185">Reference proteome</keyword>
<feature type="compositionally biased region" description="Low complexity" evidence="4">
    <location>
        <begin position="76"/>
        <end position="85"/>
    </location>
</feature>
<dbReference type="InterPro" id="IPR018152">
    <property type="entry name" value="SOD_Cu/Zn_BS"/>
</dbReference>
<dbReference type="AlphaFoldDB" id="A0A4U6QA62"/>
<dbReference type="RefSeq" id="WP_137451188.1">
    <property type="nucleotide sequence ID" value="NZ_SZZH01000006.1"/>
</dbReference>
<comment type="similarity">
    <text evidence="1 3">Belongs to the Cu-Zn superoxide dismutase family.</text>
</comment>
<comment type="function">
    <text evidence="2">Destroys radicals which are normally produced within the cells and which are toxic to biological systems. May play a role in favoring mycobacterial survival in phagocytes.</text>
</comment>
<dbReference type="Pfam" id="PF00080">
    <property type="entry name" value="Sod_Cu"/>
    <property type="match status" value="1"/>
</dbReference>
<keyword evidence="5" id="KW-0732">Signal</keyword>
<feature type="chain" id="PRO_5039685194" description="Superoxide dismutase [Cu-Zn]" evidence="5">
    <location>
        <begin position="25"/>
        <end position="253"/>
    </location>
</feature>
<feature type="region of interest" description="Disordered" evidence="4">
    <location>
        <begin position="37"/>
        <end position="90"/>
    </location>
</feature>
<keyword evidence="3" id="KW-0479">Metal-binding</keyword>
<feature type="signal peptide" evidence="5">
    <location>
        <begin position="1"/>
        <end position="24"/>
    </location>
</feature>
<dbReference type="SUPFAM" id="SSF49329">
    <property type="entry name" value="Cu,Zn superoxide dismutase-like"/>
    <property type="match status" value="1"/>
</dbReference>
<dbReference type="InterPro" id="IPR024134">
    <property type="entry name" value="SOD_Cu/Zn_/chaperone"/>
</dbReference>
<dbReference type="EC" id="1.15.1.1" evidence="3"/>
<evidence type="ECO:0000256" key="5">
    <source>
        <dbReference type="SAM" id="SignalP"/>
    </source>
</evidence>
<dbReference type="EMBL" id="SZZH01000006">
    <property type="protein sequence ID" value="TKV56801.1"/>
    <property type="molecule type" value="Genomic_DNA"/>
</dbReference>
<dbReference type="PROSITE" id="PS00332">
    <property type="entry name" value="SOD_CU_ZN_2"/>
    <property type="match status" value="1"/>
</dbReference>
<dbReference type="PROSITE" id="PS51318">
    <property type="entry name" value="TAT"/>
    <property type="match status" value="1"/>
</dbReference>
<dbReference type="PROSITE" id="PS51257">
    <property type="entry name" value="PROKAR_LIPOPROTEIN"/>
    <property type="match status" value="1"/>
</dbReference>
<evidence type="ECO:0000256" key="1">
    <source>
        <dbReference type="ARBA" id="ARBA00010457"/>
    </source>
</evidence>
<keyword evidence="3" id="KW-0186">Copper</keyword>
<keyword evidence="3" id="KW-0560">Oxidoreductase</keyword>
<comment type="cofactor">
    <cofactor evidence="3">
        <name>Zn(2+)</name>
        <dbReference type="ChEBI" id="CHEBI:29105"/>
    </cofactor>
    <text evidence="3">Binds 1 zinc ion per subunit.</text>
</comment>
<evidence type="ECO:0000256" key="3">
    <source>
        <dbReference type="RuleBase" id="RU000393"/>
    </source>
</evidence>
<dbReference type="InterPro" id="IPR006311">
    <property type="entry name" value="TAT_signal"/>
</dbReference>
<evidence type="ECO:0000256" key="4">
    <source>
        <dbReference type="SAM" id="MobiDB-lite"/>
    </source>
</evidence>
<dbReference type="Proteomes" id="UP000306985">
    <property type="component" value="Unassembled WGS sequence"/>
</dbReference>
<feature type="domain" description="Superoxide dismutase copper/zinc binding" evidence="6">
    <location>
        <begin position="106"/>
        <end position="250"/>
    </location>
</feature>
<dbReference type="PANTHER" id="PTHR10003">
    <property type="entry name" value="SUPEROXIDE DISMUTASE CU-ZN -RELATED"/>
    <property type="match status" value="1"/>
</dbReference>
<reference evidence="7 8" key="1">
    <citation type="submission" date="2019-05" db="EMBL/GenBank/DDBJ databases">
        <title>Nakamurella sp. N5BH11, whole genome shotgun sequence.</title>
        <authorList>
            <person name="Tuo L."/>
        </authorList>
    </citation>
    <scope>NUCLEOTIDE SEQUENCE [LARGE SCALE GENOMIC DNA]</scope>
    <source>
        <strain evidence="7 8">N5BH11</strain>
    </source>
</reference>
<dbReference type="GO" id="GO:0005507">
    <property type="term" value="F:copper ion binding"/>
    <property type="evidence" value="ECO:0007669"/>
    <property type="project" value="InterPro"/>
</dbReference>
<comment type="catalytic activity">
    <reaction evidence="3">
        <text>2 superoxide + 2 H(+) = H2O2 + O2</text>
        <dbReference type="Rhea" id="RHEA:20696"/>
        <dbReference type="ChEBI" id="CHEBI:15378"/>
        <dbReference type="ChEBI" id="CHEBI:15379"/>
        <dbReference type="ChEBI" id="CHEBI:16240"/>
        <dbReference type="ChEBI" id="CHEBI:18421"/>
        <dbReference type="EC" id="1.15.1.1"/>
    </reaction>
</comment>
<evidence type="ECO:0000259" key="6">
    <source>
        <dbReference type="Pfam" id="PF00080"/>
    </source>
</evidence>
<protein>
    <recommendedName>
        <fullName evidence="3">Superoxide dismutase [Cu-Zn]</fullName>
        <ecNumber evidence="3">1.15.1.1</ecNumber>
    </recommendedName>
</protein>
<comment type="caution">
    <text evidence="7">The sequence shown here is derived from an EMBL/GenBank/DDBJ whole genome shotgun (WGS) entry which is preliminary data.</text>
</comment>